<evidence type="ECO:0000313" key="3">
    <source>
        <dbReference type="Proteomes" id="UP001160148"/>
    </source>
</evidence>
<organism evidence="2 3">
    <name type="scientific">Macrosiphum euphorbiae</name>
    <name type="common">potato aphid</name>
    <dbReference type="NCBI Taxonomy" id="13131"/>
    <lineage>
        <taxon>Eukaryota</taxon>
        <taxon>Metazoa</taxon>
        <taxon>Ecdysozoa</taxon>
        <taxon>Arthropoda</taxon>
        <taxon>Hexapoda</taxon>
        <taxon>Insecta</taxon>
        <taxon>Pterygota</taxon>
        <taxon>Neoptera</taxon>
        <taxon>Paraneoptera</taxon>
        <taxon>Hemiptera</taxon>
        <taxon>Sternorrhyncha</taxon>
        <taxon>Aphidomorpha</taxon>
        <taxon>Aphidoidea</taxon>
        <taxon>Aphididae</taxon>
        <taxon>Macrosiphini</taxon>
        <taxon>Macrosiphum</taxon>
    </lineage>
</organism>
<evidence type="ECO:0000313" key="2">
    <source>
        <dbReference type="EMBL" id="CAI6362473.1"/>
    </source>
</evidence>
<dbReference type="Proteomes" id="UP001160148">
    <property type="component" value="Unassembled WGS sequence"/>
</dbReference>
<keyword evidence="1" id="KW-0472">Membrane</keyword>
<name>A0AAV0X3D7_9HEMI</name>
<keyword evidence="1" id="KW-1133">Transmembrane helix</keyword>
<keyword evidence="3" id="KW-1185">Reference proteome</keyword>
<reference evidence="2 3" key="1">
    <citation type="submission" date="2023-01" db="EMBL/GenBank/DDBJ databases">
        <authorList>
            <person name="Whitehead M."/>
        </authorList>
    </citation>
    <scope>NUCLEOTIDE SEQUENCE [LARGE SCALE GENOMIC DNA]</scope>
</reference>
<accession>A0AAV0X3D7</accession>
<protein>
    <submittedName>
        <fullName evidence="2">Uncharacterized protein</fullName>
    </submittedName>
</protein>
<proteinExistence type="predicted"/>
<dbReference type="AlphaFoldDB" id="A0AAV0X3D7"/>
<sequence>MTVISNDKMVMSPLAGYNRSTPCRVEKNVYFLPMTLLLAVISIAFMFVPKVPLEMGVEMKCQSGNYF</sequence>
<keyword evidence="1" id="KW-0812">Transmembrane</keyword>
<evidence type="ECO:0000256" key="1">
    <source>
        <dbReference type="SAM" id="Phobius"/>
    </source>
</evidence>
<feature type="transmembrane region" description="Helical" evidence="1">
    <location>
        <begin position="29"/>
        <end position="48"/>
    </location>
</feature>
<gene>
    <name evidence="2" type="ORF">MEUPH1_LOCUS17537</name>
</gene>
<dbReference type="EMBL" id="CARXXK010000003">
    <property type="protein sequence ID" value="CAI6362473.1"/>
    <property type="molecule type" value="Genomic_DNA"/>
</dbReference>
<comment type="caution">
    <text evidence="2">The sequence shown here is derived from an EMBL/GenBank/DDBJ whole genome shotgun (WGS) entry which is preliminary data.</text>
</comment>